<sequence length="197" mass="22145">MSFINSLDIGKEETEFQQTISRSKFKCVVSTEKLSLSARTALDFRRVTEEGTQFSLLRVEWKHSFPQPFGFHVLSSGNWNVSEVRFSGALVRKACRLHTVEKVLEENKEKFSTRESYKKLEKAFAILKSDLEYEQDRANKAEAKLKKLLEEIATAKEQAAVASIEPAPKVQAEASTSSDGISNDSLFKSWADSGNAD</sequence>
<feature type="region of interest" description="Disordered" evidence="1">
    <location>
        <begin position="163"/>
        <end position="197"/>
    </location>
</feature>
<dbReference type="EMBL" id="LC436364">
    <property type="protein sequence ID" value="BBH72271.1"/>
    <property type="molecule type" value="Genomic_RNA"/>
</dbReference>
<reference evidence="2" key="1">
    <citation type="submission" date="2018-11" db="EMBL/GenBank/DDBJ databases">
        <title>Complete genome sequence of carrot torradovirus 1 isolated from Angelica keiskei in Japan.</title>
        <authorList>
            <person name="Tokuda R."/>
            <person name="Hosoe N."/>
            <person name="Maejima K."/>
            <person name="Yamaji Y."/>
            <person name="Namba S."/>
        </authorList>
    </citation>
    <scope>NUCLEOTIDE SEQUENCE</scope>
    <source>
        <strain evidence="2">CTV1</strain>
    </source>
</reference>
<protein>
    <submittedName>
        <fullName evidence="2">ORF1</fullName>
    </submittedName>
</protein>
<accession>A0A3T1BA26</accession>
<organism evidence="2">
    <name type="scientific">Carrot torradovirus 1</name>
    <dbReference type="NCBI Taxonomy" id="1425364"/>
    <lineage>
        <taxon>Viruses</taxon>
        <taxon>Riboviria</taxon>
        <taxon>Orthornavirae</taxon>
        <taxon>Pisuviricota</taxon>
        <taxon>Pisoniviricetes</taxon>
        <taxon>Picornavirales</taxon>
        <taxon>Secoviridae</taxon>
        <taxon>Torradovirus</taxon>
        <taxon>Torradovirus carotae</taxon>
    </lineage>
</organism>
<evidence type="ECO:0000313" key="2">
    <source>
        <dbReference type="EMBL" id="BBH72271.1"/>
    </source>
</evidence>
<feature type="compositionally biased region" description="Polar residues" evidence="1">
    <location>
        <begin position="173"/>
        <end position="186"/>
    </location>
</feature>
<proteinExistence type="predicted"/>
<name>A0A3T1BA26_9SECO</name>
<evidence type="ECO:0000256" key="1">
    <source>
        <dbReference type="SAM" id="MobiDB-lite"/>
    </source>
</evidence>